<keyword evidence="4" id="KW-1133">Transmembrane helix</keyword>
<comment type="caution">
    <text evidence="8">The sequence shown here is derived from an EMBL/GenBank/DDBJ whole genome shotgun (WGS) entry which is preliminary data.</text>
</comment>
<sequence>MMQQNIGKRKEEHVPSEADPGPKSAGNPYDNQHVMSLKEFIEHPLAMELLHDGQSYQVLGITNQSYWSFAASMRACLLQDADLRSQAAALAAKSLQHYLHVGITDRLDESVSSLAAALDINVELPAASGASSPPAHENVSDASRGGELPSLGRSYRACVEKARRKNAGRRAKALRALGFHDNSRLTFSAATRARIPPSIIARIRELNTMDATLYAEGVRLLSDRITDQKQRKLFTPLPTTHPGLPALTLGDLKDEL</sequence>
<reference evidence="8 9" key="1">
    <citation type="journal article" date="2024" name="Nat. Commun.">
        <title>Phylogenomics reveals the evolutionary origins of lichenization in chlorophyte algae.</title>
        <authorList>
            <person name="Puginier C."/>
            <person name="Libourel C."/>
            <person name="Otte J."/>
            <person name="Skaloud P."/>
            <person name="Haon M."/>
            <person name="Grisel S."/>
            <person name="Petersen M."/>
            <person name="Berrin J.G."/>
            <person name="Delaux P.M."/>
            <person name="Dal Grande F."/>
            <person name="Keller J."/>
        </authorList>
    </citation>
    <scope>NUCLEOTIDE SEQUENCE [LARGE SCALE GENOMIC DNA]</scope>
    <source>
        <strain evidence="8 9">SAG 2523</strain>
    </source>
</reference>
<protein>
    <submittedName>
        <fullName evidence="8">Uncharacterized protein</fullName>
    </submittedName>
</protein>
<feature type="region of interest" description="Disordered" evidence="7">
    <location>
        <begin position="127"/>
        <end position="148"/>
    </location>
</feature>
<proteinExistence type="predicted"/>
<feature type="region of interest" description="Disordered" evidence="7">
    <location>
        <begin position="1"/>
        <end position="30"/>
    </location>
</feature>
<keyword evidence="6" id="KW-0325">Glycoprotein</keyword>
<comment type="subcellular location">
    <subcellularLocation>
        <location evidence="1">Membrane</location>
        <topology evidence="1">Single-pass membrane protein</topology>
    </subcellularLocation>
</comment>
<dbReference type="PANTHER" id="PTHR12812">
    <property type="entry name" value="HEPARAN SULFATE 6-O-SULFOTRANSFERASE 3"/>
    <property type="match status" value="1"/>
</dbReference>
<evidence type="ECO:0000313" key="9">
    <source>
        <dbReference type="Proteomes" id="UP001485043"/>
    </source>
</evidence>
<evidence type="ECO:0000256" key="5">
    <source>
        <dbReference type="ARBA" id="ARBA00023136"/>
    </source>
</evidence>
<dbReference type="GO" id="GO:0016020">
    <property type="term" value="C:membrane"/>
    <property type="evidence" value="ECO:0007669"/>
    <property type="project" value="UniProtKB-SubCell"/>
</dbReference>
<accession>A0AAW1T3M8</accession>
<keyword evidence="5" id="KW-0472">Membrane</keyword>
<evidence type="ECO:0000313" key="8">
    <source>
        <dbReference type="EMBL" id="KAK9864401.1"/>
    </source>
</evidence>
<evidence type="ECO:0000256" key="1">
    <source>
        <dbReference type="ARBA" id="ARBA00004167"/>
    </source>
</evidence>
<dbReference type="Proteomes" id="UP001485043">
    <property type="component" value="Unassembled WGS sequence"/>
</dbReference>
<keyword evidence="9" id="KW-1185">Reference proteome</keyword>
<dbReference type="EMBL" id="JALJOV010000359">
    <property type="protein sequence ID" value="KAK9864401.1"/>
    <property type="molecule type" value="Genomic_DNA"/>
</dbReference>
<evidence type="ECO:0000256" key="2">
    <source>
        <dbReference type="ARBA" id="ARBA00022679"/>
    </source>
</evidence>
<dbReference type="AlphaFoldDB" id="A0AAW1T3M8"/>
<keyword evidence="3" id="KW-0812">Transmembrane</keyword>
<dbReference type="PANTHER" id="PTHR12812:SF0">
    <property type="entry name" value="HEPARAN-SULFATE 6-O-SULFOTRANSFERASE"/>
    <property type="match status" value="1"/>
</dbReference>
<evidence type="ECO:0000256" key="7">
    <source>
        <dbReference type="SAM" id="MobiDB-lite"/>
    </source>
</evidence>
<gene>
    <name evidence="8" type="ORF">WJX84_003243</name>
</gene>
<dbReference type="InterPro" id="IPR010635">
    <property type="entry name" value="Heparan_SO4-6-sulfoTrfase"/>
</dbReference>
<evidence type="ECO:0000256" key="3">
    <source>
        <dbReference type="ARBA" id="ARBA00022692"/>
    </source>
</evidence>
<keyword evidence="2" id="KW-0808">Transferase</keyword>
<evidence type="ECO:0000256" key="4">
    <source>
        <dbReference type="ARBA" id="ARBA00022989"/>
    </source>
</evidence>
<name>A0AAW1T3M8_9CHLO</name>
<organism evidence="8 9">
    <name type="scientific">Apatococcus fuscideae</name>
    <dbReference type="NCBI Taxonomy" id="2026836"/>
    <lineage>
        <taxon>Eukaryota</taxon>
        <taxon>Viridiplantae</taxon>
        <taxon>Chlorophyta</taxon>
        <taxon>core chlorophytes</taxon>
        <taxon>Trebouxiophyceae</taxon>
        <taxon>Chlorellales</taxon>
        <taxon>Chlorellaceae</taxon>
        <taxon>Apatococcus</taxon>
    </lineage>
</organism>
<evidence type="ECO:0000256" key="6">
    <source>
        <dbReference type="ARBA" id="ARBA00023180"/>
    </source>
</evidence>
<dbReference type="GO" id="GO:0017095">
    <property type="term" value="F:heparan sulfate 6-sulfotransferase activity"/>
    <property type="evidence" value="ECO:0007669"/>
    <property type="project" value="TreeGrafter"/>
</dbReference>